<accession>A0A1V3L252</accession>
<dbReference type="RefSeq" id="WP_077495421.1">
    <property type="nucleotide sequence ID" value="NZ_MLAG01000005.1"/>
</dbReference>
<proteinExistence type="predicted"/>
<sequence length="80" mass="9400">MRFRRIAQIIAHTGAYFTLRNRPFFLHFSQNSGIHRFILAKNKITKGDPIDVLSEQVVEQRTDFPGQTIPLFFTRTLHKN</sequence>
<keyword evidence="2" id="KW-1185">Reference proteome</keyword>
<evidence type="ECO:0000313" key="1">
    <source>
        <dbReference type="EMBL" id="OOF84012.1"/>
    </source>
</evidence>
<protein>
    <submittedName>
        <fullName evidence="1">Uncharacterized protein</fullName>
    </submittedName>
</protein>
<comment type="caution">
    <text evidence="1">The sequence shown here is derived from an EMBL/GenBank/DDBJ whole genome shotgun (WGS) entry which is preliminary data.</text>
</comment>
<evidence type="ECO:0000313" key="2">
    <source>
        <dbReference type="Proteomes" id="UP000188573"/>
    </source>
</evidence>
<dbReference type="Proteomes" id="UP000188573">
    <property type="component" value="Unassembled WGS sequence"/>
</dbReference>
<gene>
    <name evidence="1" type="ORF">BKG92_01400</name>
</gene>
<dbReference type="EMBL" id="MLAG01000005">
    <property type="protein sequence ID" value="OOF84012.1"/>
    <property type="molecule type" value="Genomic_DNA"/>
</dbReference>
<organism evidence="1 2">
    <name type="scientific">Rodentibacter ratti</name>
    <dbReference type="NCBI Taxonomy" id="1906745"/>
    <lineage>
        <taxon>Bacteria</taxon>
        <taxon>Pseudomonadati</taxon>
        <taxon>Pseudomonadota</taxon>
        <taxon>Gammaproteobacteria</taxon>
        <taxon>Pasteurellales</taxon>
        <taxon>Pasteurellaceae</taxon>
        <taxon>Rodentibacter</taxon>
    </lineage>
</organism>
<reference evidence="1 2" key="1">
    <citation type="submission" date="2016-10" db="EMBL/GenBank/DDBJ databases">
        <title>Rodentibacter gen. nov. and new species.</title>
        <authorList>
            <person name="Christensen H."/>
        </authorList>
    </citation>
    <scope>NUCLEOTIDE SEQUENCE [LARGE SCALE GENOMIC DNA]</scope>
    <source>
        <strain evidence="1 2">Ac81</strain>
    </source>
</reference>
<dbReference type="AlphaFoldDB" id="A0A1V3L252"/>
<name>A0A1V3L252_9PAST</name>